<comment type="caution">
    <text evidence="1">The sequence shown here is derived from an EMBL/GenBank/DDBJ whole genome shotgun (WGS) entry which is preliminary data.</text>
</comment>
<dbReference type="RefSeq" id="WP_126597059.1">
    <property type="nucleotide sequence ID" value="NZ_BIFQ01000001.1"/>
</dbReference>
<gene>
    <name evidence="1" type="ORF">KDAU_34070</name>
</gene>
<dbReference type="EMBL" id="BIFQ01000001">
    <property type="protein sequence ID" value="GCE06078.1"/>
    <property type="molecule type" value="Genomic_DNA"/>
</dbReference>
<accession>A0A401ZHA6</accession>
<reference evidence="2" key="1">
    <citation type="submission" date="2018-12" db="EMBL/GenBank/DDBJ databases">
        <title>Tengunoibacter tsumagoiensis gen. nov., sp. nov., Dictyobacter kobayashii sp. nov., D. alpinus sp. nov., and D. joshuensis sp. nov. and description of Dictyobacteraceae fam. nov. within the order Ktedonobacterales isolated from Tengu-no-mugimeshi.</title>
        <authorList>
            <person name="Wang C.M."/>
            <person name="Zheng Y."/>
            <person name="Sakai Y."/>
            <person name="Toyoda A."/>
            <person name="Minakuchi Y."/>
            <person name="Abe K."/>
            <person name="Yokota A."/>
            <person name="Yabe S."/>
        </authorList>
    </citation>
    <scope>NUCLEOTIDE SEQUENCE [LARGE SCALE GENOMIC DNA]</scope>
    <source>
        <strain evidence="2">S-27</strain>
    </source>
</reference>
<evidence type="ECO:0000313" key="1">
    <source>
        <dbReference type="EMBL" id="GCE06078.1"/>
    </source>
</evidence>
<name>A0A401ZHA6_9CHLR</name>
<dbReference type="AlphaFoldDB" id="A0A401ZHA6"/>
<evidence type="ECO:0000313" key="2">
    <source>
        <dbReference type="Proteomes" id="UP000287224"/>
    </source>
</evidence>
<dbReference type="Proteomes" id="UP000287224">
    <property type="component" value="Unassembled WGS sequence"/>
</dbReference>
<proteinExistence type="predicted"/>
<organism evidence="1 2">
    <name type="scientific">Dictyobacter aurantiacus</name>
    <dbReference type="NCBI Taxonomy" id="1936993"/>
    <lineage>
        <taxon>Bacteria</taxon>
        <taxon>Bacillati</taxon>
        <taxon>Chloroflexota</taxon>
        <taxon>Ktedonobacteria</taxon>
        <taxon>Ktedonobacterales</taxon>
        <taxon>Dictyobacteraceae</taxon>
        <taxon>Dictyobacter</taxon>
    </lineage>
</organism>
<keyword evidence="2" id="KW-1185">Reference proteome</keyword>
<protein>
    <submittedName>
        <fullName evidence="1">Uncharacterized protein</fullName>
    </submittedName>
</protein>
<sequence length="67" mass="7705">MPLSLERHTFSRPFSPDSFGYRKKEKNVARHLLGHEKIDLVGELDIALWGQGILNENRWNFKTPAAA</sequence>